<dbReference type="EC" id="2.7.10.1" evidence="2"/>
<dbReference type="SUPFAM" id="SSF52058">
    <property type="entry name" value="L domain-like"/>
    <property type="match status" value="2"/>
</dbReference>
<keyword evidence="9" id="KW-1133">Transmembrane helix</keyword>
<dbReference type="OrthoDB" id="6219513at2759"/>
<dbReference type="InterPro" id="IPR032778">
    <property type="entry name" value="GF_recep_IV"/>
</dbReference>
<feature type="domain" description="Receptor L-domain" evidence="16">
    <location>
        <begin position="315"/>
        <end position="409"/>
    </location>
</feature>
<dbReference type="GO" id="GO:0005524">
    <property type="term" value="F:ATP binding"/>
    <property type="evidence" value="ECO:0007669"/>
    <property type="project" value="UniProtKB-KW"/>
</dbReference>
<dbReference type="InterPro" id="IPR036941">
    <property type="entry name" value="Rcpt_L-dom_sf"/>
</dbReference>
<name>T1DIR5_DAPPU</name>
<evidence type="ECO:0000256" key="2">
    <source>
        <dbReference type="ARBA" id="ARBA00011902"/>
    </source>
</evidence>
<dbReference type="SMART" id="SM00261">
    <property type="entry name" value="FU"/>
    <property type="match status" value="6"/>
</dbReference>
<evidence type="ECO:0000256" key="5">
    <source>
        <dbReference type="ARBA" id="ARBA00022692"/>
    </source>
</evidence>
<dbReference type="GO" id="GO:0004714">
    <property type="term" value="F:transmembrane receptor protein tyrosine kinase activity"/>
    <property type="evidence" value="ECO:0007669"/>
    <property type="project" value="UniProtKB-EC"/>
</dbReference>
<dbReference type="Pfam" id="PF14843">
    <property type="entry name" value="GF_recep_IV"/>
    <property type="match status" value="1"/>
</dbReference>
<dbReference type="InterPro" id="IPR000494">
    <property type="entry name" value="Rcpt_L-dom"/>
</dbReference>
<dbReference type="InterPro" id="IPR006211">
    <property type="entry name" value="Furin-like_Cys-rich_dom"/>
</dbReference>
<dbReference type="InterPro" id="IPR006212">
    <property type="entry name" value="Furin_repeat"/>
</dbReference>
<keyword evidence="11" id="KW-0829">Tyrosine-protein kinase</keyword>
<keyword evidence="3" id="KW-0597">Phosphoprotein</keyword>
<keyword evidence="10" id="KW-0472">Membrane</keyword>
<dbReference type="CDD" id="cd00064">
    <property type="entry name" value="FU"/>
    <property type="match status" value="3"/>
</dbReference>
<protein>
    <recommendedName>
        <fullName evidence="2">receptor protein-tyrosine kinase</fullName>
        <ecNumber evidence="2">2.7.10.1</ecNumber>
    </recommendedName>
</protein>
<gene>
    <name evidence="18" type="primary">CG10702L</name>
</gene>
<dbReference type="AlphaFoldDB" id="T1DIR5"/>
<evidence type="ECO:0000256" key="11">
    <source>
        <dbReference type="ARBA" id="ARBA00023137"/>
    </source>
</evidence>
<evidence type="ECO:0000313" key="18">
    <source>
        <dbReference type="EMBL" id="FAA01100.1"/>
    </source>
</evidence>
<dbReference type="Pfam" id="PF00757">
    <property type="entry name" value="Furin-like"/>
    <property type="match status" value="1"/>
</dbReference>
<proteinExistence type="predicted"/>
<dbReference type="EMBL" id="BR000948">
    <property type="protein sequence ID" value="FAA01100.1"/>
    <property type="molecule type" value="Genomic_DNA"/>
</dbReference>
<dbReference type="GO" id="GO:0007169">
    <property type="term" value="P:cell surface receptor protein tyrosine kinase signaling pathway"/>
    <property type="evidence" value="ECO:0007669"/>
    <property type="project" value="UniProtKB-ARBA"/>
</dbReference>
<evidence type="ECO:0000256" key="8">
    <source>
        <dbReference type="ARBA" id="ARBA00022840"/>
    </source>
</evidence>
<evidence type="ECO:0000256" key="6">
    <source>
        <dbReference type="ARBA" id="ARBA00022741"/>
    </source>
</evidence>
<keyword evidence="13" id="KW-0325">Glycoprotein</keyword>
<evidence type="ECO:0000256" key="4">
    <source>
        <dbReference type="ARBA" id="ARBA00022679"/>
    </source>
</evidence>
<comment type="miscellaneous">
    <text evidence="18">The sequence shown here is derived from an EMBL/GenBank/DDBJ third party annotation (TPA) entry.</text>
</comment>
<evidence type="ECO:0000256" key="9">
    <source>
        <dbReference type="ARBA" id="ARBA00022989"/>
    </source>
</evidence>
<dbReference type="Gene3D" id="3.80.20.20">
    <property type="entry name" value="Receptor L-domain"/>
    <property type="match status" value="2"/>
</dbReference>
<dbReference type="Pfam" id="PF01030">
    <property type="entry name" value="Recep_L_domain"/>
    <property type="match status" value="2"/>
</dbReference>
<evidence type="ECO:0000256" key="3">
    <source>
        <dbReference type="ARBA" id="ARBA00022553"/>
    </source>
</evidence>
<evidence type="ECO:0000259" key="15">
    <source>
        <dbReference type="Pfam" id="PF00757"/>
    </source>
</evidence>
<evidence type="ECO:0000259" key="16">
    <source>
        <dbReference type="Pfam" id="PF01030"/>
    </source>
</evidence>
<reference evidence="18" key="1">
    <citation type="journal article" date="2012" name="Zhi Wu Fen Lei Xue Bao">
        <title>Insulin receptor-like ectodomain genes and splice variants are found in both arthropods and human brain cDNA.</title>
        <authorList>
            <person name="Vastermark A.J."/>
            <person name="Rask-Andersen M."/>
            <person name="Sawant R.S."/>
            <person name="Reiter J.L."/>
            <person name="Schioth H.B."/>
            <person name="Williams M.J."/>
        </authorList>
    </citation>
    <scope>NUCLEOTIDE SEQUENCE</scope>
</reference>
<keyword evidence="5" id="KW-0812">Transmembrane</keyword>
<keyword evidence="7" id="KW-0418">Kinase</keyword>
<feature type="domain" description="Growth factor receptor" evidence="17">
    <location>
        <begin position="434"/>
        <end position="469"/>
    </location>
</feature>
<feature type="domain" description="Receptor L-domain" evidence="16">
    <location>
        <begin position="20"/>
        <end position="131"/>
    </location>
</feature>
<dbReference type="InterPro" id="IPR009030">
    <property type="entry name" value="Growth_fac_rcpt_cys_sf"/>
</dbReference>
<keyword evidence="12 18" id="KW-0675">Receptor</keyword>
<dbReference type="SUPFAM" id="SSF57184">
    <property type="entry name" value="Growth factor receptor domain"/>
    <property type="match status" value="2"/>
</dbReference>
<dbReference type="FunFam" id="2.10.220.10:FF:000001">
    <property type="entry name" value="Receptor protein-tyrosine kinase"/>
    <property type="match status" value="1"/>
</dbReference>
<organism evidence="18">
    <name type="scientific">Daphnia pulex</name>
    <name type="common">Water flea</name>
    <dbReference type="NCBI Taxonomy" id="6669"/>
    <lineage>
        <taxon>Eukaryota</taxon>
        <taxon>Metazoa</taxon>
        <taxon>Ecdysozoa</taxon>
        <taxon>Arthropoda</taxon>
        <taxon>Crustacea</taxon>
        <taxon>Branchiopoda</taxon>
        <taxon>Diplostraca</taxon>
        <taxon>Cladocera</taxon>
        <taxon>Anomopoda</taxon>
        <taxon>Daphniidae</taxon>
        <taxon>Daphnia</taxon>
    </lineage>
</organism>
<comment type="subcellular location">
    <subcellularLocation>
        <location evidence="1">Membrane</location>
        <topology evidence="1">Single-pass type I membrane protein</topology>
    </subcellularLocation>
</comment>
<evidence type="ECO:0000256" key="10">
    <source>
        <dbReference type="ARBA" id="ARBA00023136"/>
    </source>
</evidence>
<feature type="domain" description="Furin-like cysteine-rich" evidence="15">
    <location>
        <begin position="149"/>
        <end position="299"/>
    </location>
</feature>
<sequence length="679" mass="75727">MSVPSNRSAHYLNLRDNYTNCTYVDGNLELTWLQEESLDLTFLQHIREVTGYVLISHVEIRRFVLPALQIIRGRTLFKYNTHGDEGFALIVILSKMHSLETPALRDILAGSCGMFNNYNLCHVKTINWEEIITGSGSKLFNVYNFTEPERDCQPCHKSCEGGCWGEGAENCQKFSKINCSSECNQGRCFGPKSSECCHSFCIGGCTGPKPSDCLACRNFSDNGVCKQKCPATQRYNPITHSWETNPEAKYEYGSSCVKTCPENFLREDDTCVRVICPPKKMAVDGECVICDGPCPKTCKGVEFVHAGNIESFRNCTVIEGSLAIIDHSFTGFQHIYPNFTFDFKNLFYFRNLEKIGGSQLTEYFSSLFIYKTSLQSLNLRSLKTINFGSATLLGNKQLCFADSINWTKIMKSLLHEALSVDNRPWEKCKASGFVCSSQCSLDGCWGLGPSECLSCAYFQLGKTCLKSCDPNLGACKNAKDGPYCVPSCPMGKFNDGGKCSPCHENCVDGCTGPQNNIGPSGCSSCDKAIIKSDGEVERCLEKTETCPDGYYNDWVKLQEQGPLRALIGAAICRKCHSRCKKCNGYGFHEMVCHECAKYKHGEVCEDECPQDYYAEEQSHTCSRCANECQDCTGPSANQCLSCRNVSTTLQFNCIASRSNRLSFQRLILLTFLISLWLFK</sequence>
<accession>T1DIR5</accession>
<keyword evidence="4" id="KW-0808">Transferase</keyword>
<evidence type="ECO:0000259" key="17">
    <source>
        <dbReference type="Pfam" id="PF14843"/>
    </source>
</evidence>
<dbReference type="HOGENOM" id="CLU_003384_3_0_1"/>
<evidence type="ECO:0000256" key="7">
    <source>
        <dbReference type="ARBA" id="ARBA00022777"/>
    </source>
</evidence>
<dbReference type="GO" id="GO:0016020">
    <property type="term" value="C:membrane"/>
    <property type="evidence" value="ECO:0007669"/>
    <property type="project" value="UniProtKB-SubCell"/>
</dbReference>
<evidence type="ECO:0000256" key="1">
    <source>
        <dbReference type="ARBA" id="ARBA00004479"/>
    </source>
</evidence>
<dbReference type="Gene3D" id="2.10.220.10">
    <property type="entry name" value="Hormone Receptor, Insulin-like Growth Factor Receptor 1, Chain A, domain 2"/>
    <property type="match status" value="4"/>
</dbReference>
<comment type="catalytic activity">
    <reaction evidence="14">
        <text>L-tyrosyl-[protein] + ATP = O-phospho-L-tyrosyl-[protein] + ADP + H(+)</text>
        <dbReference type="Rhea" id="RHEA:10596"/>
        <dbReference type="Rhea" id="RHEA-COMP:10136"/>
        <dbReference type="Rhea" id="RHEA-COMP:20101"/>
        <dbReference type="ChEBI" id="CHEBI:15378"/>
        <dbReference type="ChEBI" id="CHEBI:30616"/>
        <dbReference type="ChEBI" id="CHEBI:46858"/>
        <dbReference type="ChEBI" id="CHEBI:61978"/>
        <dbReference type="ChEBI" id="CHEBI:456216"/>
        <dbReference type="EC" id="2.7.10.1"/>
    </reaction>
</comment>
<evidence type="ECO:0000256" key="13">
    <source>
        <dbReference type="ARBA" id="ARBA00023180"/>
    </source>
</evidence>
<evidence type="ECO:0000256" key="12">
    <source>
        <dbReference type="ARBA" id="ARBA00023170"/>
    </source>
</evidence>
<evidence type="ECO:0000256" key="14">
    <source>
        <dbReference type="ARBA" id="ARBA00051243"/>
    </source>
</evidence>
<keyword evidence="8" id="KW-0067">ATP-binding</keyword>
<reference evidence="18" key="2">
    <citation type="submission" date="2012-01" db="EMBL/GenBank/DDBJ databases">
        <authorList>
            <person name="Vastermark A."/>
            <person name="Schioth H.B."/>
        </authorList>
    </citation>
    <scope>NUCLEOTIDE SEQUENCE</scope>
</reference>
<keyword evidence="6" id="KW-0547">Nucleotide-binding</keyword>